<evidence type="ECO:0000313" key="3">
    <source>
        <dbReference type="Proteomes" id="UP000523007"/>
    </source>
</evidence>
<evidence type="ECO:0000256" key="1">
    <source>
        <dbReference type="SAM" id="MobiDB-lite"/>
    </source>
</evidence>
<reference evidence="2 3" key="1">
    <citation type="submission" date="2020-08" db="EMBL/GenBank/DDBJ databases">
        <title>Sequencing the genomes of 1000 actinobacteria strains.</title>
        <authorList>
            <person name="Klenk H.-P."/>
        </authorList>
    </citation>
    <scope>NUCLEOTIDE SEQUENCE [LARGE SCALE GENOMIC DNA]</scope>
    <source>
        <strain evidence="2 3">DSM 102030</strain>
    </source>
</reference>
<dbReference type="Proteomes" id="UP000523007">
    <property type="component" value="Unassembled WGS sequence"/>
</dbReference>
<dbReference type="RefSeq" id="WP_221445361.1">
    <property type="nucleotide sequence ID" value="NZ_JACHJT010000001.1"/>
</dbReference>
<feature type="compositionally biased region" description="Polar residues" evidence="1">
    <location>
        <begin position="60"/>
        <end position="70"/>
    </location>
</feature>
<organism evidence="2 3">
    <name type="scientific">Lipingzhangella halophila</name>
    <dbReference type="NCBI Taxonomy" id="1783352"/>
    <lineage>
        <taxon>Bacteria</taxon>
        <taxon>Bacillati</taxon>
        <taxon>Actinomycetota</taxon>
        <taxon>Actinomycetes</taxon>
        <taxon>Streptosporangiales</taxon>
        <taxon>Nocardiopsidaceae</taxon>
        <taxon>Lipingzhangella</taxon>
    </lineage>
</organism>
<feature type="region of interest" description="Disordered" evidence="1">
    <location>
        <begin position="44"/>
        <end position="97"/>
    </location>
</feature>
<keyword evidence="3" id="KW-1185">Reference proteome</keyword>
<comment type="caution">
    <text evidence="2">The sequence shown here is derived from an EMBL/GenBank/DDBJ whole genome shotgun (WGS) entry which is preliminary data.</text>
</comment>
<gene>
    <name evidence="2" type="ORF">F4561_000896</name>
</gene>
<sequence length="97" mass="10813">MPYRPHATKDGAMVAAINDDASPLRRKGDDNRLRKTMDQVYGPTFNPQVIQAPHPRQRIVLTQNQRAQPRTSPPAHALTPRSQTGPTTQNHSQTPPD</sequence>
<feature type="compositionally biased region" description="Polar residues" evidence="1">
    <location>
        <begin position="80"/>
        <end position="97"/>
    </location>
</feature>
<accession>A0A7W7W0Y2</accession>
<dbReference type="EMBL" id="JACHJT010000001">
    <property type="protein sequence ID" value="MBB4930076.1"/>
    <property type="molecule type" value="Genomic_DNA"/>
</dbReference>
<protein>
    <submittedName>
        <fullName evidence="2">Uncharacterized protein</fullName>
    </submittedName>
</protein>
<name>A0A7W7W0Y2_9ACTN</name>
<proteinExistence type="predicted"/>
<dbReference type="AlphaFoldDB" id="A0A7W7W0Y2"/>
<evidence type="ECO:0000313" key="2">
    <source>
        <dbReference type="EMBL" id="MBB4930076.1"/>
    </source>
</evidence>